<dbReference type="OrthoDB" id="5863131at2759"/>
<accession>A0A5J4TXI7</accession>
<gene>
    <name evidence="2" type="ORF">EZS28_042120</name>
</gene>
<name>A0A5J4TXI7_9EUKA</name>
<reference evidence="2 3" key="1">
    <citation type="submission" date="2019-03" db="EMBL/GenBank/DDBJ databases">
        <title>Single cell metagenomics reveals metabolic interactions within the superorganism composed of flagellate Streblomastix strix and complex community of Bacteroidetes bacteria on its surface.</title>
        <authorList>
            <person name="Treitli S.C."/>
            <person name="Kolisko M."/>
            <person name="Husnik F."/>
            <person name="Keeling P."/>
            <person name="Hampl V."/>
        </authorList>
    </citation>
    <scope>NUCLEOTIDE SEQUENCE [LARGE SCALE GENOMIC DNA]</scope>
    <source>
        <strain evidence="2">ST1C</strain>
    </source>
</reference>
<protein>
    <submittedName>
        <fullName evidence="2">Uncharacterized protein</fullName>
    </submittedName>
</protein>
<feature type="non-terminal residue" evidence="2">
    <location>
        <position position="125"/>
    </location>
</feature>
<feature type="region of interest" description="Disordered" evidence="1">
    <location>
        <begin position="1"/>
        <end position="28"/>
    </location>
</feature>
<evidence type="ECO:0000313" key="3">
    <source>
        <dbReference type="Proteomes" id="UP000324800"/>
    </source>
</evidence>
<dbReference type="Proteomes" id="UP000324800">
    <property type="component" value="Unassembled WGS sequence"/>
</dbReference>
<evidence type="ECO:0000313" key="2">
    <source>
        <dbReference type="EMBL" id="KAA6362351.1"/>
    </source>
</evidence>
<comment type="caution">
    <text evidence="2">The sequence shown here is derived from an EMBL/GenBank/DDBJ whole genome shotgun (WGS) entry which is preliminary data.</text>
</comment>
<proteinExistence type="predicted"/>
<sequence>MQSPWLGSDSGFENGRSSSSLRPLEKRGSAMDQLSAILKRSDNSLIESNLRRLKAAPQLASGLRNLYKIIQHLGLQVQTVHVPGVINCIADSLSRLDSSGDYSISPQLSQILFMWWNLEPTLDLF</sequence>
<dbReference type="EMBL" id="SNRW01024312">
    <property type="protein sequence ID" value="KAA6362351.1"/>
    <property type="molecule type" value="Genomic_DNA"/>
</dbReference>
<organism evidence="2 3">
    <name type="scientific">Streblomastix strix</name>
    <dbReference type="NCBI Taxonomy" id="222440"/>
    <lineage>
        <taxon>Eukaryota</taxon>
        <taxon>Metamonada</taxon>
        <taxon>Preaxostyla</taxon>
        <taxon>Oxymonadida</taxon>
        <taxon>Streblomastigidae</taxon>
        <taxon>Streblomastix</taxon>
    </lineage>
</organism>
<evidence type="ECO:0000256" key="1">
    <source>
        <dbReference type="SAM" id="MobiDB-lite"/>
    </source>
</evidence>
<dbReference type="AlphaFoldDB" id="A0A5J4TXI7"/>